<evidence type="ECO:0000313" key="5">
    <source>
        <dbReference type="EMBL" id="SSA46642.1"/>
    </source>
</evidence>
<reference evidence="4 6" key="2">
    <citation type="submission" date="2018-03" db="EMBL/GenBank/DDBJ databases">
        <title>Genomic Encyclopedia of Archaeal and Bacterial Type Strains, Phase II (KMG-II): from individual species to whole genera.</title>
        <authorList>
            <person name="Goeker M."/>
        </authorList>
    </citation>
    <scope>NUCLEOTIDE SEQUENCE [LARGE SCALE GENOMIC DNA]</scope>
    <source>
        <strain evidence="4 6">DSM 25227</strain>
    </source>
</reference>
<evidence type="ECO:0000313" key="4">
    <source>
        <dbReference type="EMBL" id="PWJ18117.1"/>
    </source>
</evidence>
<dbReference type="PANTHER" id="PTHR44858">
    <property type="entry name" value="TETRATRICOPEPTIDE REPEAT PROTEIN 6"/>
    <property type="match status" value="1"/>
</dbReference>
<dbReference type="Proteomes" id="UP000251571">
    <property type="component" value="Unassembled WGS sequence"/>
</dbReference>
<dbReference type="Gene3D" id="1.25.40.10">
    <property type="entry name" value="Tetratricopeptide repeat domain"/>
    <property type="match status" value="1"/>
</dbReference>
<sequence>MLRPILAALFAASPVLAECPPAPDISAEMDALIAQIGEVENEMAARPLSNAMWEQWLRAPDRRAQELLDEGMSRRSSYDFLGAIAAFDALIEYCPNYAEGYNQRAFANFLRSDFAAALPDLDRAIALRPRHVAAIAGKGLTLISMGRVAEGQDAIREAVALNPWLSERRLLDMPAEPLRDGIDL</sequence>
<keyword evidence="3" id="KW-0732">Signal</keyword>
<keyword evidence="1" id="KW-0677">Repeat</keyword>
<dbReference type="Proteomes" id="UP000245839">
    <property type="component" value="Unassembled WGS sequence"/>
</dbReference>
<keyword evidence="6" id="KW-1185">Reference proteome</keyword>
<dbReference type="OrthoDB" id="9815010at2"/>
<dbReference type="SMART" id="SM00028">
    <property type="entry name" value="TPR"/>
    <property type="match status" value="3"/>
</dbReference>
<dbReference type="AlphaFoldDB" id="A0A2Y9C0Q1"/>
<dbReference type="PANTHER" id="PTHR44858:SF1">
    <property type="entry name" value="UDP-N-ACETYLGLUCOSAMINE--PEPTIDE N-ACETYLGLUCOSAMINYLTRANSFERASE SPINDLY-RELATED"/>
    <property type="match status" value="1"/>
</dbReference>
<gene>
    <name evidence="4" type="ORF">BCF38_105104</name>
    <name evidence="5" type="ORF">SAMN05421539_105104</name>
</gene>
<accession>A0A2Y9C0Q1</accession>
<evidence type="ECO:0000256" key="3">
    <source>
        <dbReference type="SAM" id="SignalP"/>
    </source>
</evidence>
<feature type="signal peptide" evidence="3">
    <location>
        <begin position="1"/>
        <end position="17"/>
    </location>
</feature>
<reference evidence="5 7" key="1">
    <citation type="submission" date="2016-10" db="EMBL/GenBank/DDBJ databases">
        <authorList>
            <person name="Cai Z."/>
        </authorList>
    </citation>
    <scope>NUCLEOTIDE SEQUENCE [LARGE SCALE GENOMIC DNA]</scope>
    <source>
        <strain evidence="5 7">DSM 25227</strain>
    </source>
</reference>
<evidence type="ECO:0000256" key="1">
    <source>
        <dbReference type="ARBA" id="ARBA00022737"/>
    </source>
</evidence>
<dbReference type="SUPFAM" id="SSF48452">
    <property type="entry name" value="TPR-like"/>
    <property type="match status" value="1"/>
</dbReference>
<organism evidence="5 7">
    <name type="scientific">Jannaschia seohaensis</name>
    <dbReference type="NCBI Taxonomy" id="475081"/>
    <lineage>
        <taxon>Bacteria</taxon>
        <taxon>Pseudomonadati</taxon>
        <taxon>Pseudomonadota</taxon>
        <taxon>Alphaproteobacteria</taxon>
        <taxon>Rhodobacterales</taxon>
        <taxon>Roseobacteraceae</taxon>
        <taxon>Jannaschia</taxon>
    </lineage>
</organism>
<proteinExistence type="predicted"/>
<feature type="chain" id="PRO_5044071942" evidence="3">
    <location>
        <begin position="18"/>
        <end position="184"/>
    </location>
</feature>
<dbReference type="InterPro" id="IPR019734">
    <property type="entry name" value="TPR_rpt"/>
</dbReference>
<dbReference type="InterPro" id="IPR050498">
    <property type="entry name" value="Ycf3"/>
</dbReference>
<dbReference type="RefSeq" id="WP_109564609.1">
    <property type="nucleotide sequence ID" value="NZ_QGDJ01000005.1"/>
</dbReference>
<dbReference type="EMBL" id="UETC01000005">
    <property type="protein sequence ID" value="SSA46642.1"/>
    <property type="molecule type" value="Genomic_DNA"/>
</dbReference>
<dbReference type="InterPro" id="IPR011990">
    <property type="entry name" value="TPR-like_helical_dom_sf"/>
</dbReference>
<evidence type="ECO:0000256" key="2">
    <source>
        <dbReference type="ARBA" id="ARBA00022803"/>
    </source>
</evidence>
<protein>
    <submittedName>
        <fullName evidence="5">Uncharacterized protein</fullName>
    </submittedName>
</protein>
<dbReference type="EMBL" id="QGDJ01000005">
    <property type="protein sequence ID" value="PWJ18117.1"/>
    <property type="molecule type" value="Genomic_DNA"/>
</dbReference>
<evidence type="ECO:0000313" key="6">
    <source>
        <dbReference type="Proteomes" id="UP000245839"/>
    </source>
</evidence>
<evidence type="ECO:0000313" key="7">
    <source>
        <dbReference type="Proteomes" id="UP000251571"/>
    </source>
</evidence>
<name>A0A2Y9C0Q1_9RHOB</name>
<keyword evidence="2" id="KW-0802">TPR repeat</keyword>